<dbReference type="EMBL" id="BQNB010008759">
    <property type="protein sequence ID" value="GJS53918.1"/>
    <property type="molecule type" value="Genomic_DNA"/>
</dbReference>
<keyword evidence="4" id="KW-1185">Reference proteome</keyword>
<name>A0ABQ4WM80_9ASTR</name>
<feature type="region of interest" description="Disordered" evidence="1">
    <location>
        <begin position="101"/>
        <end position="163"/>
    </location>
</feature>
<feature type="chain" id="PRO_5045198022" evidence="2">
    <location>
        <begin position="19"/>
        <end position="163"/>
    </location>
</feature>
<comment type="caution">
    <text evidence="3">The sequence shown here is derived from an EMBL/GenBank/DDBJ whole genome shotgun (WGS) entry which is preliminary data.</text>
</comment>
<dbReference type="Proteomes" id="UP001151760">
    <property type="component" value="Unassembled WGS sequence"/>
</dbReference>
<proteinExistence type="predicted"/>
<feature type="signal peptide" evidence="2">
    <location>
        <begin position="1"/>
        <end position="18"/>
    </location>
</feature>
<feature type="compositionally biased region" description="Polar residues" evidence="1">
    <location>
        <begin position="140"/>
        <end position="149"/>
    </location>
</feature>
<gene>
    <name evidence="3" type="ORF">Tco_0627280</name>
</gene>
<feature type="compositionally biased region" description="Basic and acidic residues" evidence="1">
    <location>
        <begin position="110"/>
        <end position="133"/>
    </location>
</feature>
<protein>
    <submittedName>
        <fullName evidence="3">Uncharacterized protein</fullName>
    </submittedName>
</protein>
<accession>A0ABQ4WM80</accession>
<evidence type="ECO:0000313" key="3">
    <source>
        <dbReference type="EMBL" id="GJS53918.1"/>
    </source>
</evidence>
<organism evidence="3 4">
    <name type="scientific">Tanacetum coccineum</name>
    <dbReference type="NCBI Taxonomy" id="301880"/>
    <lineage>
        <taxon>Eukaryota</taxon>
        <taxon>Viridiplantae</taxon>
        <taxon>Streptophyta</taxon>
        <taxon>Embryophyta</taxon>
        <taxon>Tracheophyta</taxon>
        <taxon>Spermatophyta</taxon>
        <taxon>Magnoliopsida</taxon>
        <taxon>eudicotyledons</taxon>
        <taxon>Gunneridae</taxon>
        <taxon>Pentapetalae</taxon>
        <taxon>asterids</taxon>
        <taxon>campanulids</taxon>
        <taxon>Asterales</taxon>
        <taxon>Asteraceae</taxon>
        <taxon>Asteroideae</taxon>
        <taxon>Anthemideae</taxon>
        <taxon>Anthemidinae</taxon>
        <taxon>Tanacetum</taxon>
    </lineage>
</organism>
<keyword evidence="2" id="KW-0732">Signal</keyword>
<evidence type="ECO:0000256" key="1">
    <source>
        <dbReference type="SAM" id="MobiDB-lite"/>
    </source>
</evidence>
<evidence type="ECO:0000256" key="2">
    <source>
        <dbReference type="SAM" id="SignalP"/>
    </source>
</evidence>
<sequence length="163" mass="18407">MFSFQFPMQCSLLCLAKSQVSLVGSCKDYGASTPCCYTKNIDSLKSWNNHFCWIDASVYPISIPWFEGVFVKKGPLPSDDFVDFPLLERLNEGRATIRKYPESSNPFKVKTRERTLRENEVPLRETEDKKARDSSFAVPSEQNPTTTGKTPAALEKLVIQSGQ</sequence>
<reference evidence="3" key="2">
    <citation type="submission" date="2022-01" db="EMBL/GenBank/DDBJ databases">
        <authorList>
            <person name="Yamashiro T."/>
            <person name="Shiraishi A."/>
            <person name="Satake H."/>
            <person name="Nakayama K."/>
        </authorList>
    </citation>
    <scope>NUCLEOTIDE SEQUENCE</scope>
</reference>
<evidence type="ECO:0000313" key="4">
    <source>
        <dbReference type="Proteomes" id="UP001151760"/>
    </source>
</evidence>
<reference evidence="3" key="1">
    <citation type="journal article" date="2022" name="Int. J. Mol. Sci.">
        <title>Draft Genome of Tanacetum Coccineum: Genomic Comparison of Closely Related Tanacetum-Family Plants.</title>
        <authorList>
            <person name="Yamashiro T."/>
            <person name="Shiraishi A."/>
            <person name="Nakayama K."/>
            <person name="Satake H."/>
        </authorList>
    </citation>
    <scope>NUCLEOTIDE SEQUENCE</scope>
</reference>